<dbReference type="SMART" id="SM00715">
    <property type="entry name" value="LA"/>
    <property type="match status" value="1"/>
</dbReference>
<dbReference type="Pfam" id="PF05383">
    <property type="entry name" value="La"/>
    <property type="match status" value="1"/>
</dbReference>
<dbReference type="PANTHER" id="PTHR22792:SF140">
    <property type="entry name" value="ACHILLES, ISOFORM A"/>
    <property type="match status" value="1"/>
</dbReference>
<dbReference type="GO" id="GO:0003729">
    <property type="term" value="F:mRNA binding"/>
    <property type="evidence" value="ECO:0007669"/>
    <property type="project" value="TreeGrafter"/>
</dbReference>
<dbReference type="GO" id="GO:0006396">
    <property type="term" value="P:RNA processing"/>
    <property type="evidence" value="ECO:0007669"/>
    <property type="project" value="InterPro"/>
</dbReference>
<evidence type="ECO:0000313" key="8">
    <source>
        <dbReference type="EMBL" id="KAK7684465.1"/>
    </source>
</evidence>
<keyword evidence="2 4" id="KW-0694">RNA-binding</keyword>
<dbReference type="InterPro" id="IPR036388">
    <property type="entry name" value="WH-like_DNA-bd_sf"/>
</dbReference>
<dbReference type="EMBL" id="JASBNA010000025">
    <property type="protein sequence ID" value="KAK7684465.1"/>
    <property type="molecule type" value="Genomic_DNA"/>
</dbReference>
<evidence type="ECO:0000256" key="5">
    <source>
        <dbReference type="SAM" id="MobiDB-lite"/>
    </source>
</evidence>
<dbReference type="InterPro" id="IPR000504">
    <property type="entry name" value="RRM_dom"/>
</dbReference>
<feature type="region of interest" description="Disordered" evidence="5">
    <location>
        <begin position="229"/>
        <end position="253"/>
    </location>
</feature>
<dbReference type="InterPro" id="IPR002344">
    <property type="entry name" value="Lupus_La"/>
</dbReference>
<gene>
    <name evidence="8" type="ORF">QCA50_012412</name>
</gene>
<comment type="caution">
    <text evidence="8">The sequence shown here is derived from an EMBL/GenBank/DDBJ whole genome shotgun (WGS) entry which is preliminary data.</text>
</comment>
<feature type="domain" description="HTH La-type RNA-binding" evidence="7">
    <location>
        <begin position="14"/>
        <end position="107"/>
    </location>
</feature>
<evidence type="ECO:0000259" key="7">
    <source>
        <dbReference type="PROSITE" id="PS50961"/>
    </source>
</evidence>
<sequence length="253" mass="29145">MSGDAAVIPEPVMEDDQKAQMLRATRQVEFYFADSNLPYDKFMWTLHTANPEHWVPLSTVASFKRMREYQPLGTEWLISALKTISTELELDEANENVRRKTEVTEPKGQFERSIYAKGFGEEDPTLQQKLEDFFNQYGRTNAVRMRRSDDTKQFKGSVFVEFDSMSIVGKFLSADPKPAWNGEELLIMSKEAYCEMKIKEKGLTGKTAVLRKQNIAGTGRGFNAFREMAQNGKARRRTARGRTNRRPRYGWNS</sequence>
<dbReference type="PROSITE" id="PS50961">
    <property type="entry name" value="HTH_LA"/>
    <property type="match status" value="1"/>
</dbReference>
<dbReference type="SMART" id="SM00360">
    <property type="entry name" value="RRM"/>
    <property type="match status" value="1"/>
</dbReference>
<evidence type="ECO:0000256" key="4">
    <source>
        <dbReference type="PROSITE-ProRule" id="PRU00332"/>
    </source>
</evidence>
<feature type="domain" description="RRM" evidence="6">
    <location>
        <begin position="112"/>
        <end position="199"/>
    </location>
</feature>
<dbReference type="GO" id="GO:0005634">
    <property type="term" value="C:nucleus"/>
    <property type="evidence" value="ECO:0007669"/>
    <property type="project" value="UniProtKB-SubCell"/>
</dbReference>
<evidence type="ECO:0000259" key="6">
    <source>
        <dbReference type="PROSITE" id="PS50102"/>
    </source>
</evidence>
<evidence type="ECO:0000256" key="3">
    <source>
        <dbReference type="ARBA" id="ARBA00023242"/>
    </source>
</evidence>
<proteinExistence type="predicted"/>
<dbReference type="PROSITE" id="PS50102">
    <property type="entry name" value="RRM"/>
    <property type="match status" value="1"/>
</dbReference>
<dbReference type="AlphaFoldDB" id="A0AAW0FT03"/>
<evidence type="ECO:0000256" key="2">
    <source>
        <dbReference type="ARBA" id="ARBA00022884"/>
    </source>
</evidence>
<organism evidence="8 9">
    <name type="scientific">Cerrena zonata</name>
    <dbReference type="NCBI Taxonomy" id="2478898"/>
    <lineage>
        <taxon>Eukaryota</taxon>
        <taxon>Fungi</taxon>
        <taxon>Dikarya</taxon>
        <taxon>Basidiomycota</taxon>
        <taxon>Agaricomycotina</taxon>
        <taxon>Agaricomycetes</taxon>
        <taxon>Polyporales</taxon>
        <taxon>Cerrenaceae</taxon>
        <taxon>Cerrena</taxon>
    </lineage>
</organism>
<dbReference type="Pfam" id="PF00076">
    <property type="entry name" value="RRM_1"/>
    <property type="match status" value="1"/>
</dbReference>
<dbReference type="SUPFAM" id="SSF54928">
    <property type="entry name" value="RNA-binding domain, RBD"/>
    <property type="match status" value="1"/>
</dbReference>
<dbReference type="GO" id="GO:1990904">
    <property type="term" value="C:ribonucleoprotein complex"/>
    <property type="evidence" value="ECO:0007669"/>
    <property type="project" value="InterPro"/>
</dbReference>
<accession>A0AAW0FT03</accession>
<dbReference type="Gene3D" id="1.10.10.10">
    <property type="entry name" value="Winged helix-like DNA-binding domain superfamily/Winged helix DNA-binding domain"/>
    <property type="match status" value="1"/>
</dbReference>
<dbReference type="PRINTS" id="PR00302">
    <property type="entry name" value="LUPUSLA"/>
</dbReference>
<dbReference type="InterPro" id="IPR036390">
    <property type="entry name" value="WH_DNA-bd_sf"/>
</dbReference>
<evidence type="ECO:0000256" key="1">
    <source>
        <dbReference type="ARBA" id="ARBA00004123"/>
    </source>
</evidence>
<evidence type="ECO:0000313" key="9">
    <source>
        <dbReference type="Proteomes" id="UP001385951"/>
    </source>
</evidence>
<comment type="subcellular location">
    <subcellularLocation>
        <location evidence="1">Nucleus</location>
    </subcellularLocation>
</comment>
<dbReference type="Gene3D" id="3.30.70.330">
    <property type="match status" value="1"/>
</dbReference>
<reference evidence="8 9" key="1">
    <citation type="submission" date="2022-09" db="EMBL/GenBank/DDBJ databases">
        <authorList>
            <person name="Palmer J.M."/>
        </authorList>
    </citation>
    <scope>NUCLEOTIDE SEQUENCE [LARGE SCALE GENOMIC DNA]</scope>
    <source>
        <strain evidence="8 9">DSM 7382</strain>
    </source>
</reference>
<dbReference type="InterPro" id="IPR012677">
    <property type="entry name" value="Nucleotide-bd_a/b_plait_sf"/>
</dbReference>
<dbReference type="InterPro" id="IPR045180">
    <property type="entry name" value="La_dom_prot"/>
</dbReference>
<dbReference type="CDD" id="cd12291">
    <property type="entry name" value="RRM1_La"/>
    <property type="match status" value="1"/>
</dbReference>
<keyword evidence="9" id="KW-1185">Reference proteome</keyword>
<protein>
    <submittedName>
        <fullName evidence="8">Uncharacterized protein</fullName>
    </submittedName>
</protein>
<dbReference type="Proteomes" id="UP001385951">
    <property type="component" value="Unassembled WGS sequence"/>
</dbReference>
<dbReference type="InterPro" id="IPR006630">
    <property type="entry name" value="La_HTH"/>
</dbReference>
<dbReference type="SUPFAM" id="SSF46785">
    <property type="entry name" value="Winged helix' DNA-binding domain"/>
    <property type="match status" value="1"/>
</dbReference>
<name>A0AAW0FT03_9APHY</name>
<dbReference type="PANTHER" id="PTHR22792">
    <property type="entry name" value="LUPUS LA PROTEIN-RELATED"/>
    <property type="match status" value="1"/>
</dbReference>
<dbReference type="CDD" id="cd08029">
    <property type="entry name" value="LA_like_fungal"/>
    <property type="match status" value="1"/>
</dbReference>
<keyword evidence="3" id="KW-0539">Nucleus</keyword>
<feature type="compositionally biased region" description="Basic residues" evidence="5">
    <location>
        <begin position="233"/>
        <end position="253"/>
    </location>
</feature>
<dbReference type="InterPro" id="IPR035979">
    <property type="entry name" value="RBD_domain_sf"/>
</dbReference>